<dbReference type="Proteomes" id="UP000521032">
    <property type="component" value="Unassembled WGS sequence"/>
</dbReference>
<dbReference type="AlphaFoldDB" id="A0A6V7RNY1"/>
<evidence type="ECO:0000259" key="4">
    <source>
        <dbReference type="PROSITE" id="PS51770"/>
    </source>
</evidence>
<dbReference type="CDD" id="cd03442">
    <property type="entry name" value="BFIT_BACH"/>
    <property type="match status" value="1"/>
</dbReference>
<dbReference type="PROSITE" id="PS51770">
    <property type="entry name" value="HOTDOG_ACOT"/>
    <property type="match status" value="1"/>
</dbReference>
<evidence type="ECO:0000313" key="6">
    <source>
        <dbReference type="Proteomes" id="UP000521032"/>
    </source>
</evidence>
<accession>A0A6V7RNY1</accession>
<comment type="caution">
    <text evidence="5">The sequence shown here is derived from an EMBL/GenBank/DDBJ whole genome shotgun (WGS) entry which is preliminary data.</text>
</comment>
<dbReference type="PANTHER" id="PTHR11049:SF24">
    <property type="entry name" value="CYTOSOLIC ACYL COENZYME A THIOESTER HYDROLASE"/>
    <property type="match status" value="1"/>
</dbReference>
<sequence length="168" mass="18523">MIKKMSESYTVKSAIVFPQDTNSYNTIFGGKLLAYIDDVAAITARRHCRSNVVTASIDSMDFLAPIDVGEVVILESVITGTGRSSMEVMVKVSKESLTEDSSPVLTGFCFITFVALDDNGKSKPVPGIECDSEALQFLIDSANIRVERRKARLEHTKELSEYIAKDLY</sequence>
<dbReference type="InterPro" id="IPR040170">
    <property type="entry name" value="Cytosol_ACT"/>
</dbReference>
<dbReference type="GO" id="GO:0052816">
    <property type="term" value="F:long-chain fatty acyl-CoA hydrolase activity"/>
    <property type="evidence" value="ECO:0007669"/>
    <property type="project" value="TreeGrafter"/>
</dbReference>
<reference evidence="5 6" key="1">
    <citation type="submission" date="2020-07" db="EMBL/GenBank/DDBJ databases">
        <authorList>
            <person name="Criscuolo A."/>
        </authorList>
    </citation>
    <scope>NUCLEOTIDE SEQUENCE [LARGE SCALE GENOMIC DNA]</scope>
    <source>
        <strain evidence="6">CIP 111030</strain>
    </source>
</reference>
<proteinExistence type="inferred from homology"/>
<evidence type="ECO:0000256" key="3">
    <source>
        <dbReference type="PROSITE-ProRule" id="PRU01106"/>
    </source>
</evidence>
<evidence type="ECO:0000313" key="5">
    <source>
        <dbReference type="EMBL" id="CAD2080095.1"/>
    </source>
</evidence>
<keyword evidence="2 3" id="KW-0378">Hydrolase</keyword>
<dbReference type="InterPro" id="IPR033120">
    <property type="entry name" value="HOTDOG_ACOT"/>
</dbReference>
<comment type="similarity">
    <text evidence="1">Belongs to the acyl coenzyme A hydrolase family.</text>
</comment>
<dbReference type="Gene3D" id="3.10.129.10">
    <property type="entry name" value="Hotdog Thioesterase"/>
    <property type="match status" value="1"/>
</dbReference>
<dbReference type="RefSeq" id="WP_186088577.1">
    <property type="nucleotide sequence ID" value="NZ_BMDB01000004.1"/>
</dbReference>
<organism evidence="5 6">
    <name type="scientific">Phocicoccus schoeneichii</name>
    <dbReference type="NCBI Taxonomy" id="1812261"/>
    <lineage>
        <taxon>Bacteria</taxon>
        <taxon>Bacillati</taxon>
        <taxon>Bacillota</taxon>
        <taxon>Bacilli</taxon>
        <taxon>Bacillales</taxon>
        <taxon>Salinicoccaceae</taxon>
        <taxon>Phocicoccus</taxon>
    </lineage>
</organism>
<dbReference type="InterPro" id="IPR006683">
    <property type="entry name" value="Thioestr_dom"/>
</dbReference>
<dbReference type="GO" id="GO:0006637">
    <property type="term" value="P:acyl-CoA metabolic process"/>
    <property type="evidence" value="ECO:0007669"/>
    <property type="project" value="TreeGrafter"/>
</dbReference>
<feature type="domain" description="HotDog ACOT-type" evidence="4">
    <location>
        <begin position="6"/>
        <end position="119"/>
    </location>
</feature>
<dbReference type="GO" id="GO:0005829">
    <property type="term" value="C:cytosol"/>
    <property type="evidence" value="ECO:0007669"/>
    <property type="project" value="TreeGrafter"/>
</dbReference>
<dbReference type="Pfam" id="PF03061">
    <property type="entry name" value="4HBT"/>
    <property type="match status" value="1"/>
</dbReference>
<dbReference type="InterPro" id="IPR029069">
    <property type="entry name" value="HotDog_dom_sf"/>
</dbReference>
<dbReference type="SUPFAM" id="SSF54637">
    <property type="entry name" value="Thioesterase/thiol ester dehydrase-isomerase"/>
    <property type="match status" value="1"/>
</dbReference>
<protein>
    <submittedName>
        <fullName evidence="5">Putative acyl-CoA thioester hydrolase</fullName>
    </submittedName>
</protein>
<dbReference type="GO" id="GO:0009062">
    <property type="term" value="P:fatty acid catabolic process"/>
    <property type="evidence" value="ECO:0007669"/>
    <property type="project" value="TreeGrafter"/>
</dbReference>
<dbReference type="EMBL" id="CAJEWE010000011">
    <property type="protein sequence ID" value="CAD2080095.1"/>
    <property type="molecule type" value="Genomic_DNA"/>
</dbReference>
<dbReference type="PANTHER" id="PTHR11049">
    <property type="entry name" value="ACYL COENZYME A THIOESTER HYDROLASE"/>
    <property type="match status" value="1"/>
</dbReference>
<evidence type="ECO:0000256" key="2">
    <source>
        <dbReference type="ARBA" id="ARBA00022801"/>
    </source>
</evidence>
<gene>
    <name evidence="5" type="ORF">JEOSCH030_01800</name>
</gene>
<keyword evidence="6" id="KW-1185">Reference proteome</keyword>
<evidence type="ECO:0000256" key="1">
    <source>
        <dbReference type="ARBA" id="ARBA00010458"/>
    </source>
</evidence>
<name>A0A6V7RNY1_9BACL</name>